<evidence type="ECO:0000256" key="3">
    <source>
        <dbReference type="ARBA" id="ARBA00023163"/>
    </source>
</evidence>
<evidence type="ECO:0000256" key="1">
    <source>
        <dbReference type="ARBA" id="ARBA00023015"/>
    </source>
</evidence>
<dbReference type="SMART" id="SM00342">
    <property type="entry name" value="HTH_ARAC"/>
    <property type="match status" value="1"/>
</dbReference>
<evidence type="ECO:0000313" key="5">
    <source>
        <dbReference type="EMBL" id="MDT0265018.1"/>
    </source>
</evidence>
<dbReference type="PROSITE" id="PS00041">
    <property type="entry name" value="HTH_ARAC_FAMILY_1"/>
    <property type="match status" value="1"/>
</dbReference>
<gene>
    <name evidence="5" type="ORF">RM844_01810</name>
</gene>
<proteinExistence type="predicted"/>
<comment type="caution">
    <text evidence="5">The sequence shown here is derived from an EMBL/GenBank/DDBJ whole genome shotgun (WGS) entry which is preliminary data.</text>
</comment>
<dbReference type="EMBL" id="JAVREO010000001">
    <property type="protein sequence ID" value="MDT0265018.1"/>
    <property type="molecule type" value="Genomic_DNA"/>
</dbReference>
<evidence type="ECO:0000259" key="4">
    <source>
        <dbReference type="PROSITE" id="PS01124"/>
    </source>
</evidence>
<keyword evidence="2" id="KW-0238">DNA-binding</keyword>
<dbReference type="InterPro" id="IPR018060">
    <property type="entry name" value="HTH_AraC"/>
</dbReference>
<dbReference type="RefSeq" id="WP_311663854.1">
    <property type="nucleotide sequence ID" value="NZ_JAVREO010000001.1"/>
</dbReference>
<dbReference type="Pfam" id="PF12852">
    <property type="entry name" value="Cupin_6"/>
    <property type="match status" value="1"/>
</dbReference>
<keyword evidence="6" id="KW-1185">Reference proteome</keyword>
<dbReference type="PANTHER" id="PTHR46796:SF13">
    <property type="entry name" value="HTH-TYPE TRANSCRIPTIONAL ACTIVATOR RHAS"/>
    <property type="match status" value="1"/>
</dbReference>
<dbReference type="Pfam" id="PF12833">
    <property type="entry name" value="HTH_18"/>
    <property type="match status" value="1"/>
</dbReference>
<accession>A0ABU2JJV3</accession>
<dbReference type="InterPro" id="IPR018062">
    <property type="entry name" value="HTH_AraC-typ_CS"/>
</dbReference>
<sequence length="322" mass="34130">MELTEPRGGTDPSTDPIDELLRGVRTDEVRVRRTELTPPWTLRLPEAGPADDAALTLCAPLRGEGWLAPAAGGGAAARRVRVNDTVIVRGSALATPQVRLTDRPPAGGPGEPAPAARTVLLLGAYRVRGEVSRRLLDLLPPVLVVPGEEDCSSLLDFLDGQFAGGAAPGQQVVVDRLLDWLLVCTLRDWFDRPEAGSPGWFRALGDAAVGPALRALHAAPQRPWTLAALAREAGVSRTTLASRFSRLVGEPPLAYLTHWRMALAADLLTESTATVAAVARQVGYADAFGFSTAFKRARGMSPTAYRDCAARADCRPAAPAPA</sequence>
<evidence type="ECO:0000313" key="6">
    <source>
        <dbReference type="Proteomes" id="UP001183410"/>
    </source>
</evidence>
<dbReference type="Proteomes" id="UP001183410">
    <property type="component" value="Unassembled WGS sequence"/>
</dbReference>
<dbReference type="PANTHER" id="PTHR46796">
    <property type="entry name" value="HTH-TYPE TRANSCRIPTIONAL ACTIVATOR RHAS-RELATED"/>
    <property type="match status" value="1"/>
</dbReference>
<name>A0ABU2JJV3_9ACTN</name>
<dbReference type="PROSITE" id="PS01124">
    <property type="entry name" value="HTH_ARAC_FAMILY_2"/>
    <property type="match status" value="1"/>
</dbReference>
<dbReference type="InterPro" id="IPR032783">
    <property type="entry name" value="AraC_lig"/>
</dbReference>
<keyword evidence="3" id="KW-0804">Transcription</keyword>
<dbReference type="InterPro" id="IPR050204">
    <property type="entry name" value="AraC_XylS_family_regulators"/>
</dbReference>
<feature type="domain" description="HTH araC/xylS-type" evidence="4">
    <location>
        <begin position="210"/>
        <end position="308"/>
    </location>
</feature>
<evidence type="ECO:0000256" key="2">
    <source>
        <dbReference type="ARBA" id="ARBA00023125"/>
    </source>
</evidence>
<protein>
    <submittedName>
        <fullName evidence="5">AraC family transcriptional regulator</fullName>
    </submittedName>
</protein>
<dbReference type="InterPro" id="IPR009057">
    <property type="entry name" value="Homeodomain-like_sf"/>
</dbReference>
<reference evidence="6" key="1">
    <citation type="submission" date="2023-07" db="EMBL/GenBank/DDBJ databases">
        <title>30 novel species of actinomycetes from the DSMZ collection.</title>
        <authorList>
            <person name="Nouioui I."/>
        </authorList>
    </citation>
    <scope>NUCLEOTIDE SEQUENCE [LARGE SCALE GENOMIC DNA]</scope>
    <source>
        <strain evidence="6">DSM 44915</strain>
    </source>
</reference>
<dbReference type="SUPFAM" id="SSF46689">
    <property type="entry name" value="Homeodomain-like"/>
    <property type="match status" value="2"/>
</dbReference>
<dbReference type="Gene3D" id="1.10.10.60">
    <property type="entry name" value="Homeodomain-like"/>
    <property type="match status" value="2"/>
</dbReference>
<keyword evidence="1" id="KW-0805">Transcription regulation</keyword>
<organism evidence="5 6">
    <name type="scientific">Streptomyces chisholmiae</name>
    <dbReference type="NCBI Taxonomy" id="3075540"/>
    <lineage>
        <taxon>Bacteria</taxon>
        <taxon>Bacillati</taxon>
        <taxon>Actinomycetota</taxon>
        <taxon>Actinomycetes</taxon>
        <taxon>Kitasatosporales</taxon>
        <taxon>Streptomycetaceae</taxon>
        <taxon>Streptomyces</taxon>
    </lineage>
</organism>